<dbReference type="PANTHER" id="PTHR36180">
    <property type="entry name" value="DNA-BINDING PROTEIN-RELATED-RELATED"/>
    <property type="match status" value="1"/>
</dbReference>
<evidence type="ECO:0000256" key="1">
    <source>
        <dbReference type="SAM" id="Coils"/>
    </source>
</evidence>
<evidence type="ECO:0000259" key="2">
    <source>
        <dbReference type="PROSITE" id="PS50157"/>
    </source>
</evidence>
<dbReference type="InterPro" id="IPR003497">
    <property type="entry name" value="BRO_N_domain"/>
</dbReference>
<reference evidence="4" key="1">
    <citation type="journal article" date="2020" name="Nature">
        <title>Giant virus diversity and host interactions through global metagenomics.</title>
        <authorList>
            <person name="Schulz F."/>
            <person name="Roux S."/>
            <person name="Paez-Espino D."/>
            <person name="Jungbluth S."/>
            <person name="Walsh D.A."/>
            <person name="Denef V.J."/>
            <person name="McMahon K.D."/>
            <person name="Konstantinidis K.T."/>
            <person name="Eloe-Fadrosh E.A."/>
            <person name="Kyrpides N.C."/>
            <person name="Woyke T."/>
        </authorList>
    </citation>
    <scope>NUCLEOTIDE SEQUENCE</scope>
    <source>
        <strain evidence="4">GVMAG-M-3300023179-2</strain>
    </source>
</reference>
<dbReference type="InterPro" id="IPR013087">
    <property type="entry name" value="Znf_C2H2_type"/>
</dbReference>
<organism evidence="4">
    <name type="scientific">viral metagenome</name>
    <dbReference type="NCBI Taxonomy" id="1070528"/>
    <lineage>
        <taxon>unclassified sequences</taxon>
        <taxon>metagenomes</taxon>
        <taxon>organismal metagenomes</taxon>
    </lineage>
</organism>
<accession>A0A6C0EFP7</accession>
<protein>
    <recommendedName>
        <fullName evidence="5">Bro-N domain-containing protein</fullName>
    </recommendedName>
</protein>
<proteinExistence type="predicted"/>
<dbReference type="PANTHER" id="PTHR36180:SF2">
    <property type="entry name" value="BRO FAMILY PROTEIN"/>
    <property type="match status" value="1"/>
</dbReference>
<feature type="coiled-coil region" evidence="1">
    <location>
        <begin position="377"/>
        <end position="430"/>
    </location>
</feature>
<name>A0A6C0EFP7_9ZZZZ</name>
<feature type="domain" description="C2H2-type" evidence="2">
    <location>
        <begin position="11"/>
        <end position="34"/>
    </location>
</feature>
<feature type="domain" description="Bro-N" evidence="3">
    <location>
        <begin position="139"/>
        <end position="275"/>
    </location>
</feature>
<sequence length="431" mass="51056">MNENNEQQKLYHCNICIKDYASHSSLCNHNKKYHKINIKKCINTVPICNAIVTNFNNDNIKCRKCEKVFNNRQTKWRHEKECTNIKINNDLFNEKLEDFKNTIIQILTKNQSTINDKKINTMNIEPDNKIIKSDDNKFQFDFNKNFLTFHDKPIKYFYHNDQVYFKGKDIASMLDYKNKNQAIINNVDIEDRIIIGKLLMDPVWETGSLKSDIFRGVCRTDPPKNISLLENEDPQTVFINESGFYSIILASKKDEAKKFKRWVTSIVLPSIRKTGSYSLIDNYIEEDLDKYYNKDCVYIIHIKDNIYKYGNTSHLFKRLQAHKTNLNYNKIIKIYDMNNMNDAIKLENKIKTLVKTLKINTVYNTHIEIFEVDNNNLQNLIKKIDELSFKIINTKNNENIKNLDIEKEKTKQLELENENLKLKLELFKLSK</sequence>
<dbReference type="Pfam" id="PF02498">
    <property type="entry name" value="Bro-N"/>
    <property type="match status" value="1"/>
</dbReference>
<dbReference type="PROSITE" id="PS51750">
    <property type="entry name" value="BRO_N"/>
    <property type="match status" value="1"/>
</dbReference>
<evidence type="ECO:0000259" key="3">
    <source>
        <dbReference type="PROSITE" id="PS51750"/>
    </source>
</evidence>
<dbReference type="EMBL" id="MN739810">
    <property type="protein sequence ID" value="QHT27089.1"/>
    <property type="molecule type" value="Genomic_DNA"/>
</dbReference>
<dbReference type="SMART" id="SM01040">
    <property type="entry name" value="Bro-N"/>
    <property type="match status" value="1"/>
</dbReference>
<keyword evidence="1" id="KW-0175">Coiled coil</keyword>
<dbReference type="AlphaFoldDB" id="A0A6C0EFP7"/>
<evidence type="ECO:0000313" key="4">
    <source>
        <dbReference type="EMBL" id="QHT27089.1"/>
    </source>
</evidence>
<dbReference type="PROSITE" id="PS50157">
    <property type="entry name" value="ZINC_FINGER_C2H2_2"/>
    <property type="match status" value="1"/>
</dbReference>
<evidence type="ECO:0008006" key="5">
    <source>
        <dbReference type="Google" id="ProtNLM"/>
    </source>
</evidence>
<dbReference type="PROSITE" id="PS00028">
    <property type="entry name" value="ZINC_FINGER_C2H2_1"/>
    <property type="match status" value="1"/>
</dbReference>